<reference evidence="5 6" key="1">
    <citation type="submission" date="2020-05" db="EMBL/GenBank/DDBJ databases">
        <title>Genome sequence of Kribbella sandramycini ATCC 39419.</title>
        <authorList>
            <person name="Maclea K.S."/>
            <person name="Fair J.L."/>
        </authorList>
    </citation>
    <scope>NUCLEOTIDE SEQUENCE [LARGE SCALE GENOMIC DNA]</scope>
    <source>
        <strain evidence="5 6">ATCC 39419</strain>
    </source>
</reference>
<dbReference type="Proteomes" id="UP000553957">
    <property type="component" value="Unassembled WGS sequence"/>
</dbReference>
<evidence type="ECO:0000313" key="5">
    <source>
        <dbReference type="EMBL" id="NOL40153.1"/>
    </source>
</evidence>
<dbReference type="Proteomes" id="UP000534306">
    <property type="component" value="Unassembled WGS sequence"/>
</dbReference>
<evidence type="ECO:0000259" key="3">
    <source>
        <dbReference type="Pfam" id="PF00930"/>
    </source>
</evidence>
<dbReference type="InterPro" id="IPR029058">
    <property type="entry name" value="AB_hydrolase_fold"/>
</dbReference>
<feature type="compositionally biased region" description="Pro residues" evidence="1">
    <location>
        <begin position="178"/>
        <end position="190"/>
    </location>
</feature>
<dbReference type="PANTHER" id="PTHR11731">
    <property type="entry name" value="PROTEASE FAMILY S9B,C DIPEPTIDYL-PEPTIDASE IV-RELATED"/>
    <property type="match status" value="1"/>
</dbReference>
<dbReference type="InterPro" id="IPR002469">
    <property type="entry name" value="Peptidase_S9B_N"/>
</dbReference>
<sequence length="674" mass="73491">MTEDLPRQYARTRRFSAGAVSNLAIRATGRFVTFLRDDGLWVFDVASGAERRIGCAGPHTVGGSRVCLQVADGVSVIELETGFRNDLQLGVVGAARIDPTGRWIAFTRDGALEIIGADGLDRRRLAEPDGEAVSWGMPEFAARMSMGRESGFWWSPDGSQLLVARVDESQVELRYLPAPTPPTEPAPEPSTEPSTEPSSGPSTEPSSGPSSGPAQGIRYPAAGTANADVRLSLIDLDGRRREVEWDRAEFEYLVQASWSTSAPLFAVQSRDQRRLLIIEADPTTGATTLVREVTDEHWVDLRPGTPKRTPDGLLVWIERDVDCDTDRLLIGSEFVTPPGLQVAEIRSVAPDGVAFLAQSEPTELHLYLYDGTLHRLTDERGVHSGSVTGGTVVRDSRTMTDRRITVSDHRLETHEERALLDLDVDLVAVGPTELRAAVFHPSWHQPGTAKLPVLLNPYAGPGFQLVLAYAAPYYAISRWFAEQGFVVISTDGLGTPGRGPAYERAVQGDSVTYALDDQVTALEHIAAKYGDLDLDRVAFRGWSYSGFLAAAAVIHRPDVFHAAVVGAAVSDQRGYDSYWKERFLGDPAANPDAYRRSSLLPYATKLTRPMLIVQGLADTNVWPTHALRLSAALTAAGKPHDLITLPGEGHRIADEETIADLLYQELAFLRRSLG</sequence>
<dbReference type="PANTHER" id="PTHR11731:SF193">
    <property type="entry name" value="DIPEPTIDYL PEPTIDASE 9"/>
    <property type="match status" value="1"/>
</dbReference>
<organism evidence="5 6">
    <name type="scientific">Kribbella sandramycini</name>
    <dbReference type="NCBI Taxonomy" id="60450"/>
    <lineage>
        <taxon>Bacteria</taxon>
        <taxon>Bacillati</taxon>
        <taxon>Actinomycetota</taxon>
        <taxon>Actinomycetes</taxon>
        <taxon>Propionibacteriales</taxon>
        <taxon>Kribbellaceae</taxon>
        <taxon>Kribbella</taxon>
    </lineage>
</organism>
<evidence type="ECO:0000313" key="6">
    <source>
        <dbReference type="Proteomes" id="UP000534306"/>
    </source>
</evidence>
<gene>
    <name evidence="4" type="ORF">HNR71_005660</name>
    <name evidence="5" type="ORF">HPO96_07850</name>
</gene>
<dbReference type="EMBL" id="JABJRC010000002">
    <property type="protein sequence ID" value="NOL40153.1"/>
    <property type="molecule type" value="Genomic_DNA"/>
</dbReference>
<name>A0A7Y4KWX4_9ACTN</name>
<evidence type="ECO:0000259" key="2">
    <source>
        <dbReference type="Pfam" id="PF00326"/>
    </source>
</evidence>
<keyword evidence="4" id="KW-0378">Hydrolase</keyword>
<dbReference type="SUPFAM" id="SSF53474">
    <property type="entry name" value="alpha/beta-Hydrolases"/>
    <property type="match status" value="1"/>
</dbReference>
<dbReference type="Pfam" id="PF00326">
    <property type="entry name" value="Peptidase_S9"/>
    <property type="match status" value="1"/>
</dbReference>
<dbReference type="Gene3D" id="2.140.10.30">
    <property type="entry name" value="Dipeptidylpeptidase IV, N-terminal domain"/>
    <property type="match status" value="1"/>
</dbReference>
<evidence type="ECO:0000313" key="7">
    <source>
        <dbReference type="Proteomes" id="UP000553957"/>
    </source>
</evidence>
<comment type="caution">
    <text evidence="5">The sequence shown here is derived from an EMBL/GenBank/DDBJ whole genome shotgun (WGS) entry which is preliminary data.</text>
</comment>
<feature type="compositionally biased region" description="Low complexity" evidence="1">
    <location>
        <begin position="191"/>
        <end position="214"/>
    </location>
</feature>
<keyword evidence="6" id="KW-1185">Reference proteome</keyword>
<dbReference type="Gene3D" id="3.40.50.1820">
    <property type="entry name" value="alpha/beta hydrolase"/>
    <property type="match status" value="1"/>
</dbReference>
<evidence type="ECO:0000256" key="1">
    <source>
        <dbReference type="SAM" id="MobiDB-lite"/>
    </source>
</evidence>
<protein>
    <submittedName>
        <fullName evidence="4">Dipeptidyl-peptidase-4</fullName>
        <ecNumber evidence="4">3.4.14.5</ecNumber>
    </submittedName>
    <submittedName>
        <fullName evidence="5">S9 family peptidase</fullName>
    </submittedName>
</protein>
<evidence type="ECO:0000313" key="4">
    <source>
        <dbReference type="EMBL" id="MBB6570023.1"/>
    </source>
</evidence>
<accession>A0A7Y4KWX4</accession>
<feature type="region of interest" description="Disordered" evidence="1">
    <location>
        <begin position="176"/>
        <end position="222"/>
    </location>
</feature>
<dbReference type="GO" id="GO:0008236">
    <property type="term" value="F:serine-type peptidase activity"/>
    <property type="evidence" value="ECO:0007669"/>
    <property type="project" value="InterPro"/>
</dbReference>
<dbReference type="EC" id="3.4.14.5" evidence="4"/>
<dbReference type="AlphaFoldDB" id="A0A7Y4KWX4"/>
<feature type="domain" description="Dipeptidylpeptidase IV N-terminal" evidence="3">
    <location>
        <begin position="94"/>
        <end position="317"/>
    </location>
</feature>
<dbReference type="InterPro" id="IPR001375">
    <property type="entry name" value="Peptidase_S9_cat"/>
</dbReference>
<reference evidence="4 7" key="2">
    <citation type="submission" date="2020-08" db="EMBL/GenBank/DDBJ databases">
        <title>Sequencing the genomes of 1000 actinobacteria strains.</title>
        <authorList>
            <person name="Klenk H.-P."/>
        </authorList>
    </citation>
    <scope>NUCLEOTIDE SEQUENCE [LARGE SCALE GENOMIC DNA]</scope>
    <source>
        <strain evidence="4 7">DSM 15626</strain>
    </source>
</reference>
<dbReference type="EMBL" id="JACHKF010000001">
    <property type="protein sequence ID" value="MBB6570023.1"/>
    <property type="molecule type" value="Genomic_DNA"/>
</dbReference>
<dbReference type="SUPFAM" id="SSF82171">
    <property type="entry name" value="DPP6 N-terminal domain-like"/>
    <property type="match status" value="1"/>
</dbReference>
<dbReference type="Pfam" id="PF00930">
    <property type="entry name" value="DPPIV_N"/>
    <property type="match status" value="1"/>
</dbReference>
<dbReference type="GO" id="GO:0008239">
    <property type="term" value="F:dipeptidyl-peptidase activity"/>
    <property type="evidence" value="ECO:0007669"/>
    <property type="project" value="UniProtKB-EC"/>
</dbReference>
<dbReference type="RefSeq" id="WP_171672491.1">
    <property type="nucleotide sequence ID" value="NZ_BAAAGT010000002.1"/>
</dbReference>
<dbReference type="InterPro" id="IPR050278">
    <property type="entry name" value="Serine_Prot_S9B/DPPIV"/>
</dbReference>
<proteinExistence type="predicted"/>
<feature type="domain" description="Peptidase S9 prolyl oligopeptidase catalytic" evidence="2">
    <location>
        <begin position="478"/>
        <end position="673"/>
    </location>
</feature>
<dbReference type="GO" id="GO:0006508">
    <property type="term" value="P:proteolysis"/>
    <property type="evidence" value="ECO:0007669"/>
    <property type="project" value="InterPro"/>
</dbReference>